<keyword evidence="2" id="KW-0325">Glycoprotein</keyword>
<evidence type="ECO:0000256" key="1">
    <source>
        <dbReference type="ARBA" id="ARBA00022729"/>
    </source>
</evidence>
<evidence type="ECO:0000256" key="4">
    <source>
        <dbReference type="SAM" id="Phobius"/>
    </source>
</evidence>
<keyword evidence="6" id="KW-0418">Kinase</keyword>
<dbReference type="SMART" id="SM00469">
    <property type="entry name" value="WIF"/>
    <property type="match status" value="1"/>
</dbReference>
<keyword evidence="4" id="KW-1133">Transmembrane helix</keyword>
<name>A0A0K2V1L5_LEPSM</name>
<feature type="transmembrane region" description="Helical" evidence="4">
    <location>
        <begin position="202"/>
        <end position="223"/>
    </location>
</feature>
<feature type="region of interest" description="Disordered" evidence="3">
    <location>
        <begin position="386"/>
        <end position="450"/>
    </location>
</feature>
<keyword evidence="1" id="KW-0732">Signal</keyword>
<dbReference type="PROSITE" id="PS50814">
    <property type="entry name" value="WIF"/>
    <property type="match status" value="1"/>
</dbReference>
<feature type="compositionally biased region" description="Polar residues" evidence="3">
    <location>
        <begin position="468"/>
        <end position="479"/>
    </location>
</feature>
<accession>A0A0K2V1L5</accession>
<dbReference type="GO" id="GO:0016301">
    <property type="term" value="F:kinase activity"/>
    <property type="evidence" value="ECO:0007669"/>
    <property type="project" value="UniProtKB-KW"/>
</dbReference>
<sequence length="479" mass="54105">MWTSEIHFWMAYALMSFNNLELVGCNFDFYIDSHQTKLLYGLDFREIYFIRNGVINQNAITFLNEEIPTYVDRLIFHWHLSQSRTSTSYHMQVIHLPGPIMRTPILNISSNGFLSFEDTVFSIELPCTGRVRDHVDIMIKMTFISKLLDEYNQSIEPLSLNFKRRKLCAKSSNYMMDGSKANENDDLEYPEQRLSPVASTCIAFGSVLTTIIFLFVLLGFLYVTRKKRHPNIPLNSLVHLDYIPHQNFPTNGYKCYSTPDSFSRLSMEKLCSMKETGYQGSPLNSCSKSFSLHFRNNTENSRQLLQNYSSPSSTSNHDPIHSNTIYKYLPSKDESSSLSNISPSVPRSLVIEDGVLRLSSSSGYPPPTANKIQNISSCSSSYSSSISLNPQLHDQQPKSIVSSPLTASSNTDDFFPNGETLGIKTLSEKDEEQSGISKNEGTGSDSSYIPHLYSHLMPKNIKKASGRLPNTETQKSVVI</sequence>
<protein>
    <submittedName>
        <fullName evidence="6">Receptorlike tyrosine kinase [Tursiops truncatus]</fullName>
    </submittedName>
</protein>
<keyword evidence="4" id="KW-0472">Membrane</keyword>
<organism evidence="6">
    <name type="scientific">Lepeophtheirus salmonis</name>
    <name type="common">Salmon louse</name>
    <name type="synonym">Caligus salmonis</name>
    <dbReference type="NCBI Taxonomy" id="72036"/>
    <lineage>
        <taxon>Eukaryota</taxon>
        <taxon>Metazoa</taxon>
        <taxon>Ecdysozoa</taxon>
        <taxon>Arthropoda</taxon>
        <taxon>Crustacea</taxon>
        <taxon>Multicrustacea</taxon>
        <taxon>Hexanauplia</taxon>
        <taxon>Copepoda</taxon>
        <taxon>Siphonostomatoida</taxon>
        <taxon>Caligidae</taxon>
        <taxon>Lepeophtheirus</taxon>
    </lineage>
</organism>
<evidence type="ECO:0000313" key="6">
    <source>
        <dbReference type="EMBL" id="CDW43861.1"/>
    </source>
</evidence>
<dbReference type="InterPro" id="IPR038677">
    <property type="entry name" value="WIF_sf"/>
</dbReference>
<reference evidence="6" key="1">
    <citation type="submission" date="2014-05" db="EMBL/GenBank/DDBJ databases">
        <authorList>
            <person name="Chronopoulou M."/>
        </authorList>
    </citation>
    <scope>NUCLEOTIDE SEQUENCE</scope>
    <source>
        <tissue evidence="6">Whole organism</tissue>
    </source>
</reference>
<evidence type="ECO:0000256" key="3">
    <source>
        <dbReference type="SAM" id="MobiDB-lite"/>
    </source>
</evidence>
<evidence type="ECO:0000256" key="2">
    <source>
        <dbReference type="ARBA" id="ARBA00023180"/>
    </source>
</evidence>
<dbReference type="InterPro" id="IPR003306">
    <property type="entry name" value="WIF"/>
</dbReference>
<evidence type="ECO:0000259" key="5">
    <source>
        <dbReference type="PROSITE" id="PS50814"/>
    </source>
</evidence>
<proteinExistence type="predicted"/>
<feature type="compositionally biased region" description="Polar residues" evidence="3">
    <location>
        <begin position="434"/>
        <end position="447"/>
    </location>
</feature>
<dbReference type="OrthoDB" id="4062651at2759"/>
<feature type="region of interest" description="Disordered" evidence="3">
    <location>
        <begin position="460"/>
        <end position="479"/>
    </location>
</feature>
<dbReference type="Gene3D" id="2.60.40.2170">
    <property type="entry name" value="Wnt, WIF domain"/>
    <property type="match status" value="1"/>
</dbReference>
<keyword evidence="6" id="KW-0675">Receptor</keyword>
<keyword evidence="4" id="KW-0812">Transmembrane</keyword>
<feature type="compositionally biased region" description="Polar residues" evidence="3">
    <location>
        <begin position="388"/>
        <end position="412"/>
    </location>
</feature>
<dbReference type="Pfam" id="PF02019">
    <property type="entry name" value="WIF"/>
    <property type="match status" value="1"/>
</dbReference>
<feature type="domain" description="WIF" evidence="5">
    <location>
        <begin position="29"/>
        <end position="168"/>
    </location>
</feature>
<dbReference type="AlphaFoldDB" id="A0A0K2V1L5"/>
<dbReference type="EMBL" id="HACA01026500">
    <property type="protein sequence ID" value="CDW43861.1"/>
    <property type="molecule type" value="Transcribed_RNA"/>
</dbReference>
<keyword evidence="6" id="KW-0808">Transferase</keyword>
<gene>
    <name evidence="6" type="primary">RYK</name>
</gene>